<gene>
    <name evidence="2" type="ORF">B0H15DRAFT_797791</name>
</gene>
<evidence type="ECO:0000313" key="3">
    <source>
        <dbReference type="Proteomes" id="UP001222325"/>
    </source>
</evidence>
<reference evidence="2" key="1">
    <citation type="submission" date="2023-03" db="EMBL/GenBank/DDBJ databases">
        <title>Massive genome expansion in bonnet fungi (Mycena s.s.) driven by repeated elements and novel gene families across ecological guilds.</title>
        <authorList>
            <consortium name="Lawrence Berkeley National Laboratory"/>
            <person name="Harder C.B."/>
            <person name="Miyauchi S."/>
            <person name="Viragh M."/>
            <person name="Kuo A."/>
            <person name="Thoen E."/>
            <person name="Andreopoulos B."/>
            <person name="Lu D."/>
            <person name="Skrede I."/>
            <person name="Drula E."/>
            <person name="Henrissat B."/>
            <person name="Morin E."/>
            <person name="Kohler A."/>
            <person name="Barry K."/>
            <person name="LaButti K."/>
            <person name="Morin E."/>
            <person name="Salamov A."/>
            <person name="Lipzen A."/>
            <person name="Mereny Z."/>
            <person name="Hegedus B."/>
            <person name="Baldrian P."/>
            <person name="Stursova M."/>
            <person name="Weitz H."/>
            <person name="Taylor A."/>
            <person name="Grigoriev I.V."/>
            <person name="Nagy L.G."/>
            <person name="Martin F."/>
            <person name="Kauserud H."/>
        </authorList>
    </citation>
    <scope>NUCLEOTIDE SEQUENCE</scope>
    <source>
        <strain evidence="2">CBHHK173m</strain>
    </source>
</reference>
<accession>A0AAD6UBI5</accession>
<protein>
    <submittedName>
        <fullName evidence="2">Uncharacterized protein</fullName>
    </submittedName>
</protein>
<dbReference type="AlphaFoldDB" id="A0AAD6UBI5"/>
<sequence>MLSCNPTHQFVRELVVCAALSFIIVLGVVHATLHLLHLYIESTALPCTPAPLPERLATPALQLSRISEAHTYLLVVFKITLACTVLVFAGRELVVAGGVHFGWWGEGAQEGVTDDDLKREDEEKREQGANGYFAPVEKFDEYSRPMACPA</sequence>
<feature type="transmembrane region" description="Helical" evidence="1">
    <location>
        <begin position="14"/>
        <end position="36"/>
    </location>
</feature>
<keyword evidence="1" id="KW-0812">Transmembrane</keyword>
<keyword evidence="1" id="KW-0472">Membrane</keyword>
<organism evidence="2 3">
    <name type="scientific">Mycena belliarum</name>
    <dbReference type="NCBI Taxonomy" id="1033014"/>
    <lineage>
        <taxon>Eukaryota</taxon>
        <taxon>Fungi</taxon>
        <taxon>Dikarya</taxon>
        <taxon>Basidiomycota</taxon>
        <taxon>Agaricomycotina</taxon>
        <taxon>Agaricomycetes</taxon>
        <taxon>Agaricomycetidae</taxon>
        <taxon>Agaricales</taxon>
        <taxon>Marasmiineae</taxon>
        <taxon>Mycenaceae</taxon>
        <taxon>Mycena</taxon>
    </lineage>
</organism>
<proteinExistence type="predicted"/>
<dbReference type="EMBL" id="JARJCN010000010">
    <property type="protein sequence ID" value="KAJ7097058.1"/>
    <property type="molecule type" value="Genomic_DNA"/>
</dbReference>
<keyword evidence="1" id="KW-1133">Transmembrane helix</keyword>
<evidence type="ECO:0000313" key="2">
    <source>
        <dbReference type="EMBL" id="KAJ7097058.1"/>
    </source>
</evidence>
<dbReference type="Proteomes" id="UP001222325">
    <property type="component" value="Unassembled WGS sequence"/>
</dbReference>
<feature type="transmembrane region" description="Helical" evidence="1">
    <location>
        <begin position="69"/>
        <end position="89"/>
    </location>
</feature>
<evidence type="ECO:0000256" key="1">
    <source>
        <dbReference type="SAM" id="Phobius"/>
    </source>
</evidence>
<name>A0AAD6UBI5_9AGAR</name>
<comment type="caution">
    <text evidence="2">The sequence shown here is derived from an EMBL/GenBank/DDBJ whole genome shotgun (WGS) entry which is preliminary data.</text>
</comment>
<keyword evidence="3" id="KW-1185">Reference proteome</keyword>